<keyword evidence="1" id="KW-0472">Membrane</keyword>
<feature type="transmembrane region" description="Helical" evidence="1">
    <location>
        <begin position="21"/>
        <end position="39"/>
    </location>
</feature>
<keyword evidence="3" id="KW-1185">Reference proteome</keyword>
<keyword evidence="1" id="KW-0812">Transmembrane</keyword>
<dbReference type="GeneID" id="37166918"/>
<dbReference type="PROSITE" id="PS51257">
    <property type="entry name" value="PROKAR_LIPOPROTEIN"/>
    <property type="match status" value="1"/>
</dbReference>
<dbReference type="EMBL" id="KZ825062">
    <property type="protein sequence ID" value="RAH57545.1"/>
    <property type="molecule type" value="Genomic_DNA"/>
</dbReference>
<feature type="transmembrane region" description="Helical" evidence="1">
    <location>
        <begin position="45"/>
        <end position="66"/>
    </location>
</feature>
<dbReference type="AlphaFoldDB" id="A0A8G1VM92"/>
<dbReference type="RefSeq" id="XP_025515467.1">
    <property type="nucleotide sequence ID" value="XM_025663516.1"/>
</dbReference>
<evidence type="ECO:0000313" key="2">
    <source>
        <dbReference type="EMBL" id="RAH57545.1"/>
    </source>
</evidence>
<dbReference type="Proteomes" id="UP000249526">
    <property type="component" value="Unassembled WGS sequence"/>
</dbReference>
<evidence type="ECO:0000256" key="1">
    <source>
        <dbReference type="SAM" id="Phobius"/>
    </source>
</evidence>
<accession>A0A8G1VM92</accession>
<protein>
    <submittedName>
        <fullName evidence="2">Uncharacterized protein</fullName>
    </submittedName>
</protein>
<evidence type="ECO:0000313" key="3">
    <source>
        <dbReference type="Proteomes" id="UP000249526"/>
    </source>
</evidence>
<gene>
    <name evidence="2" type="ORF">BO85DRAFT_488273</name>
</gene>
<sequence>MTYAGQKKEILIAGLQTKRYLLPYQVYGAIWMLACEVTTYLRGGFWLMTLAMARLTLMTILTVLTLRWIEIVMQRACANPYTGLNDTLYGHDTDLPI</sequence>
<keyword evidence="1" id="KW-1133">Transmembrane helix</keyword>
<organism evidence="2 3">
    <name type="scientific">Aspergillus piperis CBS 112811</name>
    <dbReference type="NCBI Taxonomy" id="1448313"/>
    <lineage>
        <taxon>Eukaryota</taxon>
        <taxon>Fungi</taxon>
        <taxon>Dikarya</taxon>
        <taxon>Ascomycota</taxon>
        <taxon>Pezizomycotina</taxon>
        <taxon>Eurotiomycetes</taxon>
        <taxon>Eurotiomycetidae</taxon>
        <taxon>Eurotiales</taxon>
        <taxon>Aspergillaceae</taxon>
        <taxon>Aspergillus</taxon>
        <taxon>Aspergillus subgen. Circumdati</taxon>
    </lineage>
</organism>
<reference evidence="2 3" key="1">
    <citation type="submission" date="2018-02" db="EMBL/GenBank/DDBJ databases">
        <title>The genomes of Aspergillus section Nigri reveals drivers in fungal speciation.</title>
        <authorList>
            <consortium name="DOE Joint Genome Institute"/>
            <person name="Vesth T.C."/>
            <person name="Nybo J."/>
            <person name="Theobald S."/>
            <person name="Brandl J."/>
            <person name="Frisvad J.C."/>
            <person name="Nielsen K.F."/>
            <person name="Lyhne E.K."/>
            <person name="Kogle M.E."/>
            <person name="Kuo A."/>
            <person name="Riley R."/>
            <person name="Clum A."/>
            <person name="Nolan M."/>
            <person name="Lipzen A."/>
            <person name="Salamov A."/>
            <person name="Henrissat B."/>
            <person name="Wiebenga A."/>
            <person name="De vries R.P."/>
            <person name="Grigoriev I.V."/>
            <person name="Mortensen U.H."/>
            <person name="Andersen M.R."/>
            <person name="Baker S.E."/>
        </authorList>
    </citation>
    <scope>NUCLEOTIDE SEQUENCE [LARGE SCALE GENOMIC DNA]</scope>
    <source>
        <strain evidence="2 3">CBS 112811</strain>
    </source>
</reference>
<name>A0A8G1VM92_9EURO</name>
<proteinExistence type="predicted"/>